<comment type="caution">
    <text evidence="1">The sequence shown here is derived from an EMBL/GenBank/DDBJ whole genome shotgun (WGS) entry which is preliminary data.</text>
</comment>
<sequence>MEQEQEHRRDEWEQKIVQRIRNRDEQALREMIDHYGGLLKAIVYRHLPGSLQDREECLDDVLIAVWNHIASFDQERNSFKQWIAAVAKYRAIDYRRRWVKENERRAAGEPDTHRLHDTRHDEASLRSETDEVLAHLPEQERRLFEQYYLDGVPVREIAQEHQVKESWIHNKLSRGRKKLKKIGISRNGVEHE</sequence>
<dbReference type="Proteomes" id="UP001380953">
    <property type="component" value="Unassembled WGS sequence"/>
</dbReference>
<evidence type="ECO:0000313" key="2">
    <source>
        <dbReference type="Proteomes" id="UP001380953"/>
    </source>
</evidence>
<name>A0ACC6PGB4_9BACL</name>
<organism evidence="1 2">
    <name type="scientific">Saccharibacillus sacchari</name>
    <dbReference type="NCBI Taxonomy" id="456493"/>
    <lineage>
        <taxon>Bacteria</taxon>
        <taxon>Bacillati</taxon>
        <taxon>Bacillota</taxon>
        <taxon>Bacilli</taxon>
        <taxon>Bacillales</taxon>
        <taxon>Paenibacillaceae</taxon>
        <taxon>Saccharibacillus</taxon>
    </lineage>
</organism>
<protein>
    <submittedName>
        <fullName evidence="1">Sigma-70 family RNA polymerase sigma factor</fullName>
    </submittedName>
</protein>
<dbReference type="EMBL" id="JBBKAR010000046">
    <property type="protein sequence ID" value="MEJ8305948.1"/>
    <property type="molecule type" value="Genomic_DNA"/>
</dbReference>
<gene>
    <name evidence="1" type="ORF">WKI47_18720</name>
</gene>
<proteinExistence type="predicted"/>
<keyword evidence="2" id="KW-1185">Reference proteome</keyword>
<accession>A0ACC6PGB4</accession>
<reference evidence="1" key="1">
    <citation type="submission" date="2024-03" db="EMBL/GenBank/DDBJ databases">
        <title>Whole genome sequecning of epiphytes from Marcgravia umbellata leaves.</title>
        <authorList>
            <person name="Kumar G."/>
            <person name="Savka M.A."/>
        </authorList>
    </citation>
    <scope>NUCLEOTIDE SEQUENCE</scope>
    <source>
        <strain evidence="1">RIT_BL5</strain>
    </source>
</reference>
<evidence type="ECO:0000313" key="1">
    <source>
        <dbReference type="EMBL" id="MEJ8305948.1"/>
    </source>
</evidence>